<dbReference type="AlphaFoldDB" id="A0A0P1GQK1"/>
<feature type="domain" description="Prepilin type IV endopeptidase peptidase" evidence="2">
    <location>
        <begin position="14"/>
        <end position="117"/>
    </location>
</feature>
<dbReference type="InterPro" id="IPR000045">
    <property type="entry name" value="Prepilin_IV_endopep_pep"/>
</dbReference>
<dbReference type="GO" id="GO:0016020">
    <property type="term" value="C:membrane"/>
    <property type="evidence" value="ECO:0007669"/>
    <property type="project" value="InterPro"/>
</dbReference>
<keyword evidence="3" id="KW-0378">Hydrolase</keyword>
<name>A0A0P1GQK1_9RHOB</name>
<dbReference type="EMBL" id="CYSF01000009">
    <property type="protein sequence ID" value="CUH84911.1"/>
    <property type="molecule type" value="Genomic_DNA"/>
</dbReference>
<dbReference type="RefSeq" id="WP_058318997.1">
    <property type="nucleotide sequence ID" value="NZ_CYSF01000009.1"/>
</dbReference>
<accession>A0A0P1GQK1</accession>
<feature type="transmembrane region" description="Helical" evidence="1">
    <location>
        <begin position="61"/>
        <end position="82"/>
    </location>
</feature>
<feature type="transmembrane region" description="Helical" evidence="1">
    <location>
        <begin position="102"/>
        <end position="126"/>
    </location>
</feature>
<sequence>MYLSTLSLLSLAGFALLSGAAAVRDIRTTTIPNGVILMLLAGYLLVAAASGWTRDEITNSLIAAAMVFFTGLMLNAMGWLPWQRGTQLVKFAAVCCLWLGAPLAVTLMGLSALIAVTSAILLLCLPQIPAQRTNNQRAWPDTARRQIPAGFAVAAAAVLLLPASPWVMSVS</sequence>
<evidence type="ECO:0000259" key="2">
    <source>
        <dbReference type="Pfam" id="PF01478"/>
    </source>
</evidence>
<dbReference type="GO" id="GO:0006508">
    <property type="term" value="P:proteolysis"/>
    <property type="evidence" value="ECO:0007669"/>
    <property type="project" value="UniProtKB-KW"/>
</dbReference>
<evidence type="ECO:0000313" key="4">
    <source>
        <dbReference type="Proteomes" id="UP000051681"/>
    </source>
</evidence>
<evidence type="ECO:0000313" key="3">
    <source>
        <dbReference type="EMBL" id="CUH84911.1"/>
    </source>
</evidence>
<feature type="transmembrane region" description="Helical" evidence="1">
    <location>
        <begin position="147"/>
        <end position="168"/>
    </location>
</feature>
<feature type="transmembrane region" description="Helical" evidence="1">
    <location>
        <begin position="32"/>
        <end position="49"/>
    </location>
</feature>
<dbReference type="Gene3D" id="1.20.120.1220">
    <property type="match status" value="1"/>
</dbReference>
<reference evidence="3 4" key="1">
    <citation type="submission" date="2015-09" db="EMBL/GenBank/DDBJ databases">
        <authorList>
            <consortium name="Swine Surveillance"/>
        </authorList>
    </citation>
    <scope>NUCLEOTIDE SEQUENCE [LARGE SCALE GENOMIC DNA]</scope>
    <source>
        <strain evidence="3 4">CECT 8383</strain>
    </source>
</reference>
<dbReference type="GO" id="GO:0004190">
    <property type="term" value="F:aspartic-type endopeptidase activity"/>
    <property type="evidence" value="ECO:0007669"/>
    <property type="project" value="InterPro"/>
</dbReference>
<keyword evidence="1" id="KW-0472">Membrane</keyword>
<dbReference type="Proteomes" id="UP000051681">
    <property type="component" value="Unassembled WGS sequence"/>
</dbReference>
<evidence type="ECO:0000256" key="1">
    <source>
        <dbReference type="SAM" id="Phobius"/>
    </source>
</evidence>
<keyword evidence="1" id="KW-0812">Transmembrane</keyword>
<gene>
    <name evidence="3" type="ORF">TM5383_02130</name>
</gene>
<keyword evidence="1" id="KW-1133">Transmembrane helix</keyword>
<keyword evidence="4" id="KW-1185">Reference proteome</keyword>
<dbReference type="STRING" id="340021.TM5383_02130"/>
<dbReference type="OrthoDB" id="5329005at2"/>
<proteinExistence type="predicted"/>
<organism evidence="3 4">
    <name type="scientific">Thalassovita mediterranea</name>
    <dbReference type="NCBI Taxonomy" id="340021"/>
    <lineage>
        <taxon>Bacteria</taxon>
        <taxon>Pseudomonadati</taxon>
        <taxon>Pseudomonadota</taxon>
        <taxon>Alphaproteobacteria</taxon>
        <taxon>Rhodobacterales</taxon>
        <taxon>Roseobacteraceae</taxon>
        <taxon>Thalassovita</taxon>
    </lineage>
</organism>
<keyword evidence="3" id="KW-0645">Protease</keyword>
<protein>
    <submittedName>
        <fullName evidence="3">Flp pilus assembly protein, protease CpaA</fullName>
    </submittedName>
</protein>
<dbReference type="Pfam" id="PF01478">
    <property type="entry name" value="Peptidase_A24"/>
    <property type="match status" value="1"/>
</dbReference>